<evidence type="ECO:0000313" key="3">
    <source>
        <dbReference type="Proteomes" id="UP000309133"/>
    </source>
</evidence>
<reference evidence="2 3" key="1">
    <citation type="submission" date="2019-04" db="EMBL/GenBank/DDBJ databases">
        <authorList>
            <person name="Jiang L."/>
        </authorList>
    </citation>
    <scope>NUCLEOTIDE SEQUENCE [LARGE SCALE GENOMIC DNA]</scope>
    <source>
        <strain evidence="2 3">YIM 131853</strain>
    </source>
</reference>
<feature type="compositionally biased region" description="Polar residues" evidence="1">
    <location>
        <begin position="12"/>
        <end position="24"/>
    </location>
</feature>
<dbReference type="RefSeq" id="WP_136426169.1">
    <property type="nucleotide sequence ID" value="NZ_SSSM01000001.1"/>
</dbReference>
<name>A0A4V3WTU9_9MICO</name>
<comment type="caution">
    <text evidence="2">The sequence shown here is derived from an EMBL/GenBank/DDBJ whole genome shotgun (WGS) entry which is preliminary data.</text>
</comment>
<dbReference type="EMBL" id="SSSM01000001">
    <property type="protein sequence ID" value="THG33387.1"/>
    <property type="molecule type" value="Genomic_DNA"/>
</dbReference>
<evidence type="ECO:0000313" key="2">
    <source>
        <dbReference type="EMBL" id="THG33387.1"/>
    </source>
</evidence>
<protein>
    <submittedName>
        <fullName evidence="2">Uncharacterized protein</fullName>
    </submittedName>
</protein>
<accession>A0A4V3WTU9</accession>
<dbReference type="AlphaFoldDB" id="A0A4V3WTU9"/>
<gene>
    <name evidence="2" type="ORF">E6C64_03300</name>
</gene>
<sequence>MTVTEDPRSVPDSDTSEPSTTLASLSAHPTELSGEWVVRPAAPVDTGIAAFACIREETGGYFLYPSLPGFPRSGPFEAIPDALIELAELLTSAGLAGDPPRS</sequence>
<dbReference type="Proteomes" id="UP000309133">
    <property type="component" value="Unassembled WGS sequence"/>
</dbReference>
<feature type="region of interest" description="Disordered" evidence="1">
    <location>
        <begin position="1"/>
        <end position="28"/>
    </location>
</feature>
<evidence type="ECO:0000256" key="1">
    <source>
        <dbReference type="SAM" id="MobiDB-lite"/>
    </source>
</evidence>
<proteinExistence type="predicted"/>
<organism evidence="2 3">
    <name type="scientific">Naasia lichenicola</name>
    <dbReference type="NCBI Taxonomy" id="2565933"/>
    <lineage>
        <taxon>Bacteria</taxon>
        <taxon>Bacillati</taxon>
        <taxon>Actinomycetota</taxon>
        <taxon>Actinomycetes</taxon>
        <taxon>Micrococcales</taxon>
        <taxon>Microbacteriaceae</taxon>
        <taxon>Naasia</taxon>
    </lineage>
</organism>
<dbReference type="OrthoDB" id="9987143at2"/>
<feature type="compositionally biased region" description="Basic and acidic residues" evidence="1">
    <location>
        <begin position="1"/>
        <end position="11"/>
    </location>
</feature>
<keyword evidence="3" id="KW-1185">Reference proteome</keyword>